<organism evidence="3 4">
    <name type="scientific">Capsella rubella</name>
    <dbReference type="NCBI Taxonomy" id="81985"/>
    <lineage>
        <taxon>Eukaryota</taxon>
        <taxon>Viridiplantae</taxon>
        <taxon>Streptophyta</taxon>
        <taxon>Embryophyta</taxon>
        <taxon>Tracheophyta</taxon>
        <taxon>Spermatophyta</taxon>
        <taxon>Magnoliopsida</taxon>
        <taxon>eudicotyledons</taxon>
        <taxon>Gunneridae</taxon>
        <taxon>Pentapetalae</taxon>
        <taxon>rosids</taxon>
        <taxon>malvids</taxon>
        <taxon>Brassicales</taxon>
        <taxon>Brassicaceae</taxon>
        <taxon>Camelineae</taxon>
        <taxon>Capsella</taxon>
    </lineage>
</organism>
<reference evidence="4" key="1">
    <citation type="journal article" date="2013" name="Nat. Genet.">
        <title>The Capsella rubella genome and the genomic consequences of rapid mating system evolution.</title>
        <authorList>
            <person name="Slotte T."/>
            <person name="Hazzouri K.M."/>
            <person name="Agren J.A."/>
            <person name="Koenig D."/>
            <person name="Maumus F."/>
            <person name="Guo Y.L."/>
            <person name="Steige K."/>
            <person name="Platts A.E."/>
            <person name="Escobar J.S."/>
            <person name="Newman L.K."/>
            <person name="Wang W."/>
            <person name="Mandakova T."/>
            <person name="Vello E."/>
            <person name="Smith L.M."/>
            <person name="Henz S.R."/>
            <person name="Steffen J."/>
            <person name="Takuno S."/>
            <person name="Brandvain Y."/>
            <person name="Coop G."/>
            <person name="Andolfatto P."/>
            <person name="Hu T.T."/>
            <person name="Blanchette M."/>
            <person name="Clark R.M."/>
            <person name="Quesneville H."/>
            <person name="Nordborg M."/>
            <person name="Gaut B.S."/>
            <person name="Lysak M.A."/>
            <person name="Jenkins J."/>
            <person name="Grimwood J."/>
            <person name="Chapman J."/>
            <person name="Prochnik S."/>
            <person name="Shu S."/>
            <person name="Rokhsar D."/>
            <person name="Schmutz J."/>
            <person name="Weigel D."/>
            <person name="Wright S.I."/>
        </authorList>
    </citation>
    <scope>NUCLEOTIDE SEQUENCE [LARGE SCALE GENOMIC DNA]</scope>
    <source>
        <strain evidence="4">cv. Monte Gargano</strain>
    </source>
</reference>
<protein>
    <recommendedName>
        <fullName evidence="2">RNase H type-1 domain-containing protein</fullName>
    </recommendedName>
</protein>
<dbReference type="InterPro" id="IPR002156">
    <property type="entry name" value="RNaseH_domain"/>
</dbReference>
<dbReference type="Proteomes" id="UP000029121">
    <property type="component" value="Unassembled WGS sequence"/>
</dbReference>
<dbReference type="InterPro" id="IPR036397">
    <property type="entry name" value="RNaseH_sf"/>
</dbReference>
<feature type="chain" id="PRO_5004341873" description="RNase H type-1 domain-containing protein" evidence="1">
    <location>
        <begin position="27"/>
        <end position="134"/>
    </location>
</feature>
<accession>R0FKV8</accession>
<dbReference type="InterPro" id="IPR012337">
    <property type="entry name" value="RNaseH-like_sf"/>
</dbReference>
<keyword evidence="1" id="KW-0732">Signal</keyword>
<dbReference type="EMBL" id="KB870810">
    <property type="protein sequence ID" value="EOA22576.1"/>
    <property type="molecule type" value="Genomic_DNA"/>
</dbReference>
<gene>
    <name evidence="3" type="ORF">CARUB_v10003236mg</name>
</gene>
<dbReference type="CDD" id="cd06222">
    <property type="entry name" value="RNase_H_like"/>
    <property type="match status" value="1"/>
</dbReference>
<dbReference type="PANTHER" id="PTHR34146:SF11">
    <property type="entry name" value="RIBONUCLEASE H-LIKE SUPERFAMILY PROTEIN"/>
    <property type="match status" value="1"/>
</dbReference>
<feature type="domain" description="RNase H type-1" evidence="2">
    <location>
        <begin position="21"/>
        <end position="130"/>
    </location>
</feature>
<dbReference type="GO" id="GO:0004523">
    <property type="term" value="F:RNA-DNA hybrid ribonuclease activity"/>
    <property type="evidence" value="ECO:0007669"/>
    <property type="project" value="InterPro"/>
</dbReference>
<evidence type="ECO:0000313" key="3">
    <source>
        <dbReference type="EMBL" id="EOA22576.1"/>
    </source>
</evidence>
<dbReference type="AlphaFoldDB" id="R0FKV8"/>
<feature type="signal peptide" evidence="1">
    <location>
        <begin position="1"/>
        <end position="26"/>
    </location>
</feature>
<dbReference type="SUPFAM" id="SSF53098">
    <property type="entry name" value="Ribonuclease H-like"/>
    <property type="match status" value="1"/>
</dbReference>
<dbReference type="eggNOG" id="KOG1075">
    <property type="taxonomic scope" value="Eukaryota"/>
</dbReference>
<proteinExistence type="predicted"/>
<dbReference type="PANTHER" id="PTHR34146">
    <property type="entry name" value="POLYNUCLEOTIDYL TRANSFERASE, RIBONUCLEASE H-LIKE SUPERFAMILY PROTEIN-RELATED"/>
    <property type="match status" value="1"/>
</dbReference>
<name>R0FKV8_9BRAS</name>
<evidence type="ECO:0000259" key="2">
    <source>
        <dbReference type="Pfam" id="PF13456"/>
    </source>
</evidence>
<dbReference type="Gene3D" id="3.30.420.10">
    <property type="entry name" value="Ribonuclease H-like superfamily/Ribonuclease H"/>
    <property type="match status" value="1"/>
</dbReference>
<evidence type="ECO:0000313" key="4">
    <source>
        <dbReference type="Proteomes" id="UP000029121"/>
    </source>
</evidence>
<dbReference type="Pfam" id="PF13456">
    <property type="entry name" value="RVT_3"/>
    <property type="match status" value="1"/>
</dbReference>
<sequence length="134" mass="14717">MTPRILTKSLPLLISDFLCFVDVAWSTGSGNSGFGWTFHDPSNLPLWQETASSAFVPSVLAAEALAVKHALSSALIHELTNIQVLSDSQILVRLLNSKESTVELRGILHNISLLRLQIISISFSYFSRSCKSRS</sequence>
<dbReference type="GO" id="GO:0003676">
    <property type="term" value="F:nucleic acid binding"/>
    <property type="evidence" value="ECO:0007669"/>
    <property type="project" value="InterPro"/>
</dbReference>
<dbReference type="InterPro" id="IPR044730">
    <property type="entry name" value="RNase_H-like_dom_plant"/>
</dbReference>
<keyword evidence="4" id="KW-1185">Reference proteome</keyword>
<evidence type="ECO:0000256" key="1">
    <source>
        <dbReference type="SAM" id="SignalP"/>
    </source>
</evidence>